<proteinExistence type="predicted"/>
<protein>
    <recommendedName>
        <fullName evidence="1">NAD-dependent epimerase/dehydratase domain-containing protein</fullName>
    </recommendedName>
</protein>
<evidence type="ECO:0000313" key="3">
    <source>
        <dbReference type="Proteomes" id="UP000595897"/>
    </source>
</evidence>
<accession>A0A7R7ELJ8</accession>
<feature type="domain" description="NAD-dependent epimerase/dehydratase" evidence="1">
    <location>
        <begin position="4"/>
        <end position="207"/>
    </location>
</feature>
<dbReference type="Proteomes" id="UP000595897">
    <property type="component" value="Chromosome"/>
</dbReference>
<organism evidence="2 3">
    <name type="scientific">Anaeromicropila herbilytica</name>
    <dbReference type="NCBI Taxonomy" id="2785025"/>
    <lineage>
        <taxon>Bacteria</taxon>
        <taxon>Bacillati</taxon>
        <taxon>Bacillota</taxon>
        <taxon>Clostridia</taxon>
        <taxon>Lachnospirales</taxon>
        <taxon>Lachnospiraceae</taxon>
        <taxon>Anaeromicropila</taxon>
    </lineage>
</organism>
<dbReference type="InterPro" id="IPR050177">
    <property type="entry name" value="Lipid_A_modif_metabolic_enz"/>
</dbReference>
<dbReference type="PANTHER" id="PTHR43245:SF11">
    <property type="entry name" value="LD23561P"/>
    <property type="match status" value="1"/>
</dbReference>
<dbReference type="KEGG" id="ahb:bsdtb5_23120"/>
<dbReference type="SUPFAM" id="SSF51735">
    <property type="entry name" value="NAD(P)-binding Rossmann-fold domains"/>
    <property type="match status" value="1"/>
</dbReference>
<gene>
    <name evidence="2" type="ORF">bsdtb5_23120</name>
</gene>
<dbReference type="InterPro" id="IPR036291">
    <property type="entry name" value="NAD(P)-bd_dom_sf"/>
</dbReference>
<reference evidence="2 3" key="1">
    <citation type="submission" date="2020-11" db="EMBL/GenBank/DDBJ databases">
        <title>Draft genome sequencing of a Lachnospiraceae strain isolated from anoxic soil subjected to BSD treatment.</title>
        <authorList>
            <person name="Uek A."/>
            <person name="Tonouchi A."/>
        </authorList>
    </citation>
    <scope>NUCLEOTIDE SEQUENCE [LARGE SCALE GENOMIC DNA]</scope>
    <source>
        <strain evidence="2 3">TB5</strain>
    </source>
</reference>
<name>A0A7R7ELJ8_9FIRM</name>
<dbReference type="AlphaFoldDB" id="A0A7R7ELJ8"/>
<dbReference type="PANTHER" id="PTHR43245">
    <property type="entry name" value="BIFUNCTIONAL POLYMYXIN RESISTANCE PROTEIN ARNA"/>
    <property type="match status" value="1"/>
</dbReference>
<dbReference type="InterPro" id="IPR001509">
    <property type="entry name" value="Epimerase_deHydtase"/>
</dbReference>
<sequence>MKKILVTGGTVFVSRYIVEYYIAKGYDVYVLNRNSRTQSVGAKLIQADRHDLGEVLCHYHFDIVVDVTAYTAEDVDLLLDALESYDEYILISSSAVYPEYCTQPFTEETQLGTNKYWGIYGTNKIEAEETLMKRDSNAYILRPPYLYGQMNNVYRESFVFDCALKDRRFYLPKNGEMKLQFFHVHDLCRFIDVILKNKPHQHIFNVGNKDTISIREWVELCYRIADKQVNIKNVYDDMEQRNYFCFSNYEYYLDVSKQYDLMHDIKPFYDGLKESFEWYRHNSDKVNKKPFLNYIDNNLL</sequence>
<evidence type="ECO:0000313" key="2">
    <source>
        <dbReference type="EMBL" id="BCN31017.1"/>
    </source>
</evidence>
<keyword evidence="3" id="KW-1185">Reference proteome</keyword>
<dbReference type="EMBL" id="AP024169">
    <property type="protein sequence ID" value="BCN31017.1"/>
    <property type="molecule type" value="Genomic_DNA"/>
</dbReference>
<dbReference type="Pfam" id="PF01370">
    <property type="entry name" value="Epimerase"/>
    <property type="match status" value="1"/>
</dbReference>
<dbReference type="Gene3D" id="3.40.50.720">
    <property type="entry name" value="NAD(P)-binding Rossmann-like Domain"/>
    <property type="match status" value="1"/>
</dbReference>
<dbReference type="RefSeq" id="WP_271712168.1">
    <property type="nucleotide sequence ID" value="NZ_AP024169.1"/>
</dbReference>
<evidence type="ECO:0000259" key="1">
    <source>
        <dbReference type="Pfam" id="PF01370"/>
    </source>
</evidence>